<evidence type="ECO:0000313" key="3">
    <source>
        <dbReference type="EMBL" id="XAF54643.1"/>
    </source>
</evidence>
<accession>A0ABZ3E6C2</accession>
<name>A0ABZ3E6C2_9GAMM</name>
<dbReference type="NCBIfam" id="TIGR02532">
    <property type="entry name" value="IV_pilin_GFxxxE"/>
    <property type="match status" value="1"/>
</dbReference>
<keyword evidence="2" id="KW-1133">Transmembrane helix</keyword>
<dbReference type="Proteomes" id="UP001445268">
    <property type="component" value="Chromosome"/>
</dbReference>
<dbReference type="PROSITE" id="PS00409">
    <property type="entry name" value="PROKAR_NTER_METHYL"/>
    <property type="match status" value="1"/>
</dbReference>
<proteinExistence type="predicted"/>
<keyword evidence="1" id="KW-0488">Methylation</keyword>
<reference evidence="3 4" key="1">
    <citation type="submission" date="2024-04" db="EMBL/GenBank/DDBJ databases">
        <title>Marinobacter sp. SBY-1.</title>
        <authorList>
            <person name="Pan C."/>
        </authorList>
    </citation>
    <scope>NUCLEOTIDE SEQUENCE [LARGE SCALE GENOMIC DNA]</scope>
    <source>
        <strain evidence="3 4">SBY-1</strain>
    </source>
</reference>
<dbReference type="InterPro" id="IPR031982">
    <property type="entry name" value="PilE-like"/>
</dbReference>
<dbReference type="RefSeq" id="WP_058091304.1">
    <property type="nucleotide sequence ID" value="NZ_CP136130.1"/>
</dbReference>
<dbReference type="EMBL" id="CP152380">
    <property type="protein sequence ID" value="XAF54643.1"/>
    <property type="molecule type" value="Genomic_DNA"/>
</dbReference>
<dbReference type="InterPro" id="IPR045584">
    <property type="entry name" value="Pilin-like"/>
</dbReference>
<evidence type="ECO:0000256" key="2">
    <source>
        <dbReference type="SAM" id="Phobius"/>
    </source>
</evidence>
<keyword evidence="2" id="KW-0812">Transmembrane</keyword>
<dbReference type="PRINTS" id="PR00813">
    <property type="entry name" value="BCTERIALGSPG"/>
</dbReference>
<evidence type="ECO:0000256" key="1">
    <source>
        <dbReference type="ARBA" id="ARBA00022481"/>
    </source>
</evidence>
<protein>
    <submittedName>
        <fullName evidence="3">Type IV pilin protein</fullName>
    </submittedName>
</protein>
<keyword evidence="2" id="KW-0472">Membrane</keyword>
<sequence length="157" mass="16548">MNDALNTGPGYARPADERGFTLIELMIVVAIVGILAAIAYPSYQSSVEKSRRSDAQAALTAFSAAMERHYTDNGNSYLGAAASGADTGAPEIFPTQAPLDGSTKFYDLTIGAATRNTYTLVATPKGAQAGDGALRLLSNGVRQWNKDGAGSWVEWNQ</sequence>
<organism evidence="3 4">
    <name type="scientific">Marinobacter alkaliphilus</name>
    <dbReference type="NCBI Taxonomy" id="254719"/>
    <lineage>
        <taxon>Bacteria</taxon>
        <taxon>Pseudomonadati</taxon>
        <taxon>Pseudomonadota</taxon>
        <taxon>Gammaproteobacteria</taxon>
        <taxon>Pseudomonadales</taxon>
        <taxon>Marinobacteraceae</taxon>
        <taxon>Marinobacter</taxon>
    </lineage>
</organism>
<dbReference type="Gene3D" id="3.30.700.10">
    <property type="entry name" value="Glycoprotein, Type 4 Pilin"/>
    <property type="match status" value="1"/>
</dbReference>
<keyword evidence="4" id="KW-1185">Reference proteome</keyword>
<dbReference type="PANTHER" id="PTHR30093">
    <property type="entry name" value="GENERAL SECRETION PATHWAY PROTEIN G"/>
    <property type="match status" value="1"/>
</dbReference>
<dbReference type="InterPro" id="IPR012902">
    <property type="entry name" value="N_methyl_site"/>
</dbReference>
<dbReference type="Pfam" id="PF16732">
    <property type="entry name" value="ComP_DUS"/>
    <property type="match status" value="1"/>
</dbReference>
<evidence type="ECO:0000313" key="4">
    <source>
        <dbReference type="Proteomes" id="UP001445268"/>
    </source>
</evidence>
<dbReference type="SUPFAM" id="SSF54523">
    <property type="entry name" value="Pili subunits"/>
    <property type="match status" value="1"/>
</dbReference>
<dbReference type="InterPro" id="IPR000983">
    <property type="entry name" value="Bac_GSPG_pilin"/>
</dbReference>
<feature type="transmembrane region" description="Helical" evidence="2">
    <location>
        <begin position="20"/>
        <end position="43"/>
    </location>
</feature>
<dbReference type="Pfam" id="PF07963">
    <property type="entry name" value="N_methyl"/>
    <property type="match status" value="1"/>
</dbReference>
<dbReference type="PANTHER" id="PTHR30093:SF47">
    <property type="entry name" value="TYPE IV PILUS NON-CORE MINOR PILIN PILE"/>
    <property type="match status" value="1"/>
</dbReference>
<gene>
    <name evidence="3" type="ORF">AAGT77_03585</name>
</gene>